<protein>
    <recommendedName>
        <fullName evidence="11">RING-type domain-containing protein</fullName>
    </recommendedName>
</protein>
<keyword evidence="5" id="KW-0175">Coiled coil</keyword>
<dbReference type="OrthoDB" id="273556at2759"/>
<feature type="domain" description="UBP-type" evidence="8">
    <location>
        <begin position="328"/>
        <end position="424"/>
    </location>
</feature>
<dbReference type="AlphaFoldDB" id="A0A1E3QGH7"/>
<dbReference type="InterPro" id="IPR034931">
    <property type="entry name" value="ETP1_RRM"/>
</dbReference>
<dbReference type="Pfam" id="PF07576">
    <property type="entry name" value="BRAP2"/>
    <property type="match status" value="1"/>
</dbReference>
<keyword evidence="3" id="KW-0862">Zinc</keyword>
<dbReference type="InterPro" id="IPR013083">
    <property type="entry name" value="Znf_RING/FYVE/PHD"/>
</dbReference>
<evidence type="ECO:0000256" key="6">
    <source>
        <dbReference type="SAM" id="MobiDB-lite"/>
    </source>
</evidence>
<dbReference type="PANTHER" id="PTHR24007:SF7">
    <property type="entry name" value="BRCA1-ASSOCIATED PROTEIN"/>
    <property type="match status" value="1"/>
</dbReference>
<sequence>MPFRFHIVFDLLPGSIGSDKWVNAVIESHDLFTTNCVGEVATVADSDTSEVPSKTFIQQFTKFDKRFGRIEVLAIDLEGAGGSSAVVNHDPAMSSTEKKRVNRATVPPSPRARFLGSGVIHLYRDGEEETTDIVSHNQADVENSETPVLAILAVPGYMTASDLLGFVGKDCRDTISHFRMLRSSAPNRYMVLMKFREKLHADIFYRDYNCKMFNSMEPETCHVVYINSIRFHKSTFPEFPYLLDDEFTPLAEHQIASENKSRNRATSVAGPSVLTKPTPPPTRALRELPTCPVCLERMDSSVTGLLTIICQHTFHCQCLSKWGDNSCPVCRYSQKKDHQSQLSEPNQCSACGAVQNLWICLICGNIGCGRYDEAHAFQHYMDSDHVYAMDLESQRVWDYASDGYVHRLVQNQSDGKLVELPSLAASSADHTGGHSRDEHSSGDYVPREKLDSIGMEYTYLLTSQLESQRAYFEDKIAAAADKASAALEKAEKAERDAAEAQAKLSRAKMENDELKGIVPSLEMEHEKMKRKSETLQAVSKKLEKEWRDEKSMNESMLKKLEFLIQEKAQKEKEIEELKDQLRDVMLYLDAQQKFQGMEEEVQQGMVSVGESPSSKKKKGRVKK</sequence>
<evidence type="ECO:0000313" key="9">
    <source>
        <dbReference type="EMBL" id="ODQ76791.1"/>
    </source>
</evidence>
<evidence type="ECO:0000256" key="5">
    <source>
        <dbReference type="SAM" id="Coils"/>
    </source>
</evidence>
<evidence type="ECO:0000256" key="4">
    <source>
        <dbReference type="PROSITE-ProRule" id="PRU00502"/>
    </source>
</evidence>
<dbReference type="GO" id="GO:0008270">
    <property type="term" value="F:zinc ion binding"/>
    <property type="evidence" value="ECO:0007669"/>
    <property type="project" value="UniProtKB-KW"/>
</dbReference>
<feature type="compositionally biased region" description="Basic and acidic residues" evidence="6">
    <location>
        <begin position="431"/>
        <end position="445"/>
    </location>
</feature>
<evidence type="ECO:0000313" key="10">
    <source>
        <dbReference type="Proteomes" id="UP000094385"/>
    </source>
</evidence>
<dbReference type="SMART" id="SM00290">
    <property type="entry name" value="ZnF_UBP"/>
    <property type="match status" value="1"/>
</dbReference>
<dbReference type="InterPro" id="IPR047243">
    <property type="entry name" value="RING-H2_BRAP2"/>
</dbReference>
<dbReference type="PROSITE" id="PS50089">
    <property type="entry name" value="ZF_RING_2"/>
    <property type="match status" value="1"/>
</dbReference>
<keyword evidence="10" id="KW-1185">Reference proteome</keyword>
<dbReference type="InterPro" id="IPR001841">
    <property type="entry name" value="Znf_RING"/>
</dbReference>
<proteinExistence type="predicted"/>
<dbReference type="InterPro" id="IPR011422">
    <property type="entry name" value="BRAP2/ETP1_RRM"/>
</dbReference>
<dbReference type="GO" id="GO:0061630">
    <property type="term" value="F:ubiquitin protein ligase activity"/>
    <property type="evidence" value="ECO:0007669"/>
    <property type="project" value="TreeGrafter"/>
</dbReference>
<dbReference type="EMBL" id="KV454289">
    <property type="protein sequence ID" value="ODQ76791.1"/>
    <property type="molecule type" value="Genomic_DNA"/>
</dbReference>
<dbReference type="CDD" id="cd12717">
    <property type="entry name" value="RRM_ETP1"/>
    <property type="match status" value="1"/>
</dbReference>
<dbReference type="PANTHER" id="PTHR24007">
    <property type="entry name" value="BRCA1-ASSOCIATED PROTEIN"/>
    <property type="match status" value="1"/>
</dbReference>
<dbReference type="Proteomes" id="UP000094385">
    <property type="component" value="Unassembled WGS sequence"/>
</dbReference>
<reference evidence="9 10" key="1">
    <citation type="journal article" date="2016" name="Proc. Natl. Acad. Sci. U.S.A.">
        <title>Comparative genomics of biotechnologically important yeasts.</title>
        <authorList>
            <person name="Riley R."/>
            <person name="Haridas S."/>
            <person name="Wolfe K.H."/>
            <person name="Lopes M.R."/>
            <person name="Hittinger C.T."/>
            <person name="Goeker M."/>
            <person name="Salamov A.A."/>
            <person name="Wisecaver J.H."/>
            <person name="Long T.M."/>
            <person name="Calvey C.H."/>
            <person name="Aerts A.L."/>
            <person name="Barry K.W."/>
            <person name="Choi C."/>
            <person name="Clum A."/>
            <person name="Coughlan A.Y."/>
            <person name="Deshpande S."/>
            <person name="Douglass A.P."/>
            <person name="Hanson S.J."/>
            <person name="Klenk H.-P."/>
            <person name="LaButti K.M."/>
            <person name="Lapidus A."/>
            <person name="Lindquist E.A."/>
            <person name="Lipzen A.M."/>
            <person name="Meier-Kolthoff J.P."/>
            <person name="Ohm R.A."/>
            <person name="Otillar R.P."/>
            <person name="Pangilinan J.L."/>
            <person name="Peng Y."/>
            <person name="Rokas A."/>
            <person name="Rosa C.A."/>
            <person name="Scheuner C."/>
            <person name="Sibirny A.A."/>
            <person name="Slot J.C."/>
            <person name="Stielow J.B."/>
            <person name="Sun H."/>
            <person name="Kurtzman C.P."/>
            <person name="Blackwell M."/>
            <person name="Grigoriev I.V."/>
            <person name="Jeffries T.W."/>
        </authorList>
    </citation>
    <scope>NUCLEOTIDE SEQUENCE [LARGE SCALE GENOMIC DNA]</scope>
    <source>
        <strain evidence="9 10">NRRL Y-11557</strain>
    </source>
</reference>
<organism evidence="9 10">
    <name type="scientific">Lipomyces starkeyi NRRL Y-11557</name>
    <dbReference type="NCBI Taxonomy" id="675824"/>
    <lineage>
        <taxon>Eukaryota</taxon>
        <taxon>Fungi</taxon>
        <taxon>Dikarya</taxon>
        <taxon>Ascomycota</taxon>
        <taxon>Saccharomycotina</taxon>
        <taxon>Lipomycetes</taxon>
        <taxon>Lipomycetales</taxon>
        <taxon>Lipomycetaceae</taxon>
        <taxon>Lipomyces</taxon>
    </lineage>
</organism>
<keyword evidence="1" id="KW-0479">Metal-binding</keyword>
<dbReference type="Pfam" id="PF13639">
    <property type="entry name" value="zf-RING_2"/>
    <property type="match status" value="1"/>
</dbReference>
<dbReference type="Gene3D" id="3.30.40.10">
    <property type="entry name" value="Zinc/RING finger domain, C3HC4 (zinc finger)"/>
    <property type="match status" value="2"/>
</dbReference>
<feature type="compositionally biased region" description="Basic residues" evidence="6">
    <location>
        <begin position="614"/>
        <end position="623"/>
    </location>
</feature>
<feature type="coiled-coil region" evidence="5">
    <location>
        <begin position="476"/>
        <end position="587"/>
    </location>
</feature>
<gene>
    <name evidence="9" type="ORF">LIPSTDRAFT_67784</name>
</gene>
<dbReference type="CDD" id="cd16457">
    <property type="entry name" value="RING-H2_BRAP2"/>
    <property type="match status" value="1"/>
</dbReference>
<feature type="region of interest" description="Disordered" evidence="6">
    <location>
        <begin position="425"/>
        <end position="445"/>
    </location>
</feature>
<feature type="region of interest" description="Disordered" evidence="6">
    <location>
        <begin position="256"/>
        <end position="281"/>
    </location>
</feature>
<feature type="domain" description="RING-type" evidence="7">
    <location>
        <begin position="291"/>
        <end position="331"/>
    </location>
</feature>
<evidence type="ECO:0000259" key="7">
    <source>
        <dbReference type="PROSITE" id="PS50089"/>
    </source>
</evidence>
<dbReference type="Pfam" id="PF02148">
    <property type="entry name" value="zf-UBP"/>
    <property type="match status" value="1"/>
</dbReference>
<keyword evidence="2 4" id="KW-0863">Zinc-finger</keyword>
<evidence type="ECO:0000256" key="1">
    <source>
        <dbReference type="ARBA" id="ARBA00022723"/>
    </source>
</evidence>
<evidence type="ECO:0000256" key="2">
    <source>
        <dbReference type="ARBA" id="ARBA00022771"/>
    </source>
</evidence>
<dbReference type="GO" id="GO:0007265">
    <property type="term" value="P:Ras protein signal transduction"/>
    <property type="evidence" value="ECO:0007669"/>
    <property type="project" value="TreeGrafter"/>
</dbReference>
<evidence type="ECO:0000259" key="8">
    <source>
        <dbReference type="PROSITE" id="PS50271"/>
    </source>
</evidence>
<name>A0A1E3QGH7_LIPST</name>
<feature type="region of interest" description="Disordered" evidence="6">
    <location>
        <begin position="601"/>
        <end position="623"/>
    </location>
</feature>
<evidence type="ECO:0008006" key="11">
    <source>
        <dbReference type="Google" id="ProtNLM"/>
    </source>
</evidence>
<accession>A0A1E3QGH7</accession>
<dbReference type="STRING" id="675824.A0A1E3QGH7"/>
<dbReference type="PROSITE" id="PS50271">
    <property type="entry name" value="ZF_UBP"/>
    <property type="match status" value="1"/>
</dbReference>
<evidence type="ECO:0000256" key="3">
    <source>
        <dbReference type="ARBA" id="ARBA00022833"/>
    </source>
</evidence>
<dbReference type="SMART" id="SM00184">
    <property type="entry name" value="RING"/>
    <property type="match status" value="1"/>
</dbReference>
<dbReference type="InterPro" id="IPR001607">
    <property type="entry name" value="Znf_UBP"/>
</dbReference>
<dbReference type="SUPFAM" id="SSF57850">
    <property type="entry name" value="RING/U-box"/>
    <property type="match status" value="2"/>
</dbReference>
<dbReference type="GO" id="GO:0005737">
    <property type="term" value="C:cytoplasm"/>
    <property type="evidence" value="ECO:0007669"/>
    <property type="project" value="TreeGrafter"/>
</dbReference>
<dbReference type="GO" id="GO:0016567">
    <property type="term" value="P:protein ubiquitination"/>
    <property type="evidence" value="ECO:0007669"/>
    <property type="project" value="TreeGrafter"/>
</dbReference>